<reference evidence="2" key="1">
    <citation type="submission" date="2016-10" db="EMBL/GenBank/DDBJ databases">
        <authorList>
            <person name="Varghese N."/>
            <person name="Submissions S."/>
        </authorList>
    </citation>
    <scope>NUCLEOTIDE SEQUENCE [LARGE SCALE GENOMIC DNA]</scope>
    <source>
        <strain evidence="2">CGMCC 1.9127</strain>
    </source>
</reference>
<proteinExistence type="predicted"/>
<dbReference type="EMBL" id="FOBI01000008">
    <property type="protein sequence ID" value="SEL24296.1"/>
    <property type="molecule type" value="Genomic_DNA"/>
</dbReference>
<protein>
    <submittedName>
        <fullName evidence="1">Uncharacterized protein</fullName>
    </submittedName>
</protein>
<name>A0A1H7NLC5_9GAMM</name>
<organism evidence="1 2">
    <name type="scientific">Colwellia chukchiensis</name>
    <dbReference type="NCBI Taxonomy" id="641665"/>
    <lineage>
        <taxon>Bacteria</taxon>
        <taxon>Pseudomonadati</taxon>
        <taxon>Pseudomonadota</taxon>
        <taxon>Gammaproteobacteria</taxon>
        <taxon>Alteromonadales</taxon>
        <taxon>Colwelliaceae</taxon>
        <taxon>Colwellia</taxon>
    </lineage>
</organism>
<gene>
    <name evidence="1" type="ORF">SAMN05216262_10816</name>
</gene>
<evidence type="ECO:0000313" key="1">
    <source>
        <dbReference type="EMBL" id="SEL24296.1"/>
    </source>
</evidence>
<dbReference type="AlphaFoldDB" id="A0A1H7NLC5"/>
<sequence length="41" mass="4529">MKAIGIDKAKLVFSIYGIGEHNKCTLVKSLKKLLVEVAQLQ</sequence>
<accession>A0A1H7NLC5</accession>
<evidence type="ECO:0000313" key="2">
    <source>
        <dbReference type="Proteomes" id="UP000199297"/>
    </source>
</evidence>
<keyword evidence="2" id="KW-1185">Reference proteome</keyword>
<dbReference type="Proteomes" id="UP000199297">
    <property type="component" value="Unassembled WGS sequence"/>
</dbReference>